<dbReference type="Proteomes" id="UP000824755">
    <property type="component" value="Chromosome"/>
</dbReference>
<feature type="region of interest" description="Disordered" evidence="1">
    <location>
        <begin position="262"/>
        <end position="282"/>
    </location>
</feature>
<evidence type="ECO:0000313" key="2">
    <source>
        <dbReference type="EMBL" id="QYR52957.1"/>
    </source>
</evidence>
<reference evidence="2 3" key="1">
    <citation type="submission" date="2021-08" db="EMBL/GenBank/DDBJ databases">
        <title>Lysobacter sp. strain CJ11 Genome sequencing and assembly.</title>
        <authorList>
            <person name="Kim I."/>
        </authorList>
    </citation>
    <scope>NUCLEOTIDE SEQUENCE [LARGE SCALE GENOMIC DNA]</scope>
    <source>
        <strain evidence="2 3">CJ11</strain>
    </source>
</reference>
<keyword evidence="3" id="KW-1185">Reference proteome</keyword>
<evidence type="ECO:0000313" key="3">
    <source>
        <dbReference type="Proteomes" id="UP000824755"/>
    </source>
</evidence>
<gene>
    <name evidence="2" type="ORF">H8L67_00045</name>
</gene>
<name>A0ABX8WQI5_9GAMM</name>
<sequence>MAARKKSTKRATKKVARKRAETPPESCFVIMPFGGWLDDYYSDIYCSAIEESGLNPQRADDLFRPSTIINDIWDYTKKAKVLLADLTGKNPNVFYELGLAHAIAKPVILIAESMEDIPFDLRALRVILYDKNAPNWGEILRQKIVASLKEVLSAPAEAVLPTFLNVKGLGAKTSVSQDQLDLIEIKQDLDMLRREIRTQQSRSTHIDAVEAKSLLRTLVSHGSSDEDVLRRLSRLGAPEDWIRDELKRERDSVERRRRLIAQRLHDQREKAQAGPGHGTKDA</sequence>
<dbReference type="RefSeq" id="WP_220379776.1">
    <property type="nucleotide sequence ID" value="NZ_CP080544.1"/>
</dbReference>
<protein>
    <submittedName>
        <fullName evidence="2">Uncharacterized protein</fullName>
    </submittedName>
</protein>
<accession>A0ABX8WQI5</accession>
<dbReference type="Gene3D" id="3.40.50.450">
    <property type="match status" value="1"/>
</dbReference>
<organism evidence="2 3">
    <name type="scientific">Lysobacter soyae</name>
    <dbReference type="NCBI Taxonomy" id="2764185"/>
    <lineage>
        <taxon>Bacteria</taxon>
        <taxon>Pseudomonadati</taxon>
        <taxon>Pseudomonadota</taxon>
        <taxon>Gammaproteobacteria</taxon>
        <taxon>Lysobacterales</taxon>
        <taxon>Lysobacteraceae</taxon>
        <taxon>Lysobacter</taxon>
    </lineage>
</organism>
<proteinExistence type="predicted"/>
<evidence type="ECO:0000256" key="1">
    <source>
        <dbReference type="SAM" id="MobiDB-lite"/>
    </source>
</evidence>
<dbReference type="EMBL" id="CP080544">
    <property type="protein sequence ID" value="QYR52957.1"/>
    <property type="molecule type" value="Genomic_DNA"/>
</dbReference>